<gene>
    <name evidence="1" type="ORF">HPP92_005712</name>
</gene>
<protein>
    <submittedName>
        <fullName evidence="1">Uncharacterized protein</fullName>
    </submittedName>
</protein>
<keyword evidence="2" id="KW-1185">Reference proteome</keyword>
<reference evidence="1 2" key="1">
    <citation type="journal article" date="2020" name="Nat. Food">
        <title>A phased Vanilla planifolia genome enables genetic improvement of flavour and production.</title>
        <authorList>
            <person name="Hasing T."/>
            <person name="Tang H."/>
            <person name="Brym M."/>
            <person name="Khazi F."/>
            <person name="Huang T."/>
            <person name="Chambers A.H."/>
        </authorList>
    </citation>
    <scope>NUCLEOTIDE SEQUENCE [LARGE SCALE GENOMIC DNA]</scope>
    <source>
        <tissue evidence="1">Leaf</tissue>
    </source>
</reference>
<dbReference type="AlphaFoldDB" id="A0A835RNC9"/>
<evidence type="ECO:0000313" key="2">
    <source>
        <dbReference type="Proteomes" id="UP000636800"/>
    </source>
</evidence>
<dbReference type="Proteomes" id="UP000636800">
    <property type="component" value="Chromosome 2"/>
</dbReference>
<comment type="caution">
    <text evidence="1">The sequence shown here is derived from an EMBL/GenBank/DDBJ whole genome shotgun (WGS) entry which is preliminary data.</text>
</comment>
<proteinExistence type="predicted"/>
<sequence length="77" mass="8958">MAKVCVMAICYAEMAAEHCRDPTCKDMLISGFMVILPERAALFGSHSRRLMLKFLIAKHLPHCQHHHQMHHFPCKWD</sequence>
<organism evidence="1 2">
    <name type="scientific">Vanilla planifolia</name>
    <name type="common">Vanilla</name>
    <dbReference type="NCBI Taxonomy" id="51239"/>
    <lineage>
        <taxon>Eukaryota</taxon>
        <taxon>Viridiplantae</taxon>
        <taxon>Streptophyta</taxon>
        <taxon>Embryophyta</taxon>
        <taxon>Tracheophyta</taxon>
        <taxon>Spermatophyta</taxon>
        <taxon>Magnoliopsida</taxon>
        <taxon>Liliopsida</taxon>
        <taxon>Asparagales</taxon>
        <taxon>Orchidaceae</taxon>
        <taxon>Vanilloideae</taxon>
        <taxon>Vanilleae</taxon>
        <taxon>Vanilla</taxon>
    </lineage>
</organism>
<accession>A0A835RNC9</accession>
<dbReference type="EMBL" id="JADCNL010000002">
    <property type="protein sequence ID" value="KAG0492314.1"/>
    <property type="molecule type" value="Genomic_DNA"/>
</dbReference>
<dbReference type="OrthoDB" id="6513042at2759"/>
<name>A0A835RNC9_VANPL</name>
<evidence type="ECO:0000313" key="1">
    <source>
        <dbReference type="EMBL" id="KAG0492314.1"/>
    </source>
</evidence>